<keyword evidence="3" id="KW-1185">Reference proteome</keyword>
<feature type="region of interest" description="Disordered" evidence="1">
    <location>
        <begin position="16"/>
        <end position="45"/>
    </location>
</feature>
<evidence type="ECO:0000313" key="2">
    <source>
        <dbReference type="EMBL" id="AHI20376.1"/>
    </source>
</evidence>
<organism evidence="2 3">
    <name type="scientific">Corynebacterium casei LMG S-19264</name>
    <dbReference type="NCBI Taxonomy" id="1285583"/>
    <lineage>
        <taxon>Bacteria</taxon>
        <taxon>Bacillati</taxon>
        <taxon>Actinomycetota</taxon>
        <taxon>Actinomycetes</taxon>
        <taxon>Mycobacteriales</taxon>
        <taxon>Corynebacteriaceae</taxon>
        <taxon>Corynebacterium</taxon>
    </lineage>
</organism>
<proteinExistence type="predicted"/>
<dbReference type="SUPFAM" id="SSF52980">
    <property type="entry name" value="Restriction endonuclease-like"/>
    <property type="match status" value="1"/>
</dbReference>
<evidence type="ECO:0008006" key="4">
    <source>
        <dbReference type="Google" id="ProtNLM"/>
    </source>
</evidence>
<dbReference type="InterPro" id="IPR011335">
    <property type="entry name" value="Restrct_endonuc-II-like"/>
</dbReference>
<accession>A0ABM5PR14</accession>
<dbReference type="Proteomes" id="UP000019226">
    <property type="component" value="Chromosome"/>
</dbReference>
<protein>
    <recommendedName>
        <fullName evidence="4">DUF559 domain-containing protein</fullName>
    </recommendedName>
</protein>
<evidence type="ECO:0000313" key="3">
    <source>
        <dbReference type="Proteomes" id="UP000019226"/>
    </source>
</evidence>
<name>A0ABM5PR14_9CORY</name>
<sequence>MRSRWGSKGCVAAARPLRGHWGKAPNQSAASGEREGDPGGFGAAYERGTGKKGYWAGSKWRGYPQKDGDVSAKRANSGGLSTGCAARGGLGLRSGDSVRSMGIWTTQALRARGIGRRKQARMVADGELHRVHRGIYVDGKATADSFARALTHSLADVALAGHSATQKHLGQKLTFPLELEGPRTTRGKKFQVKHTRRHTTQVIDGVRVVEPLWAASTSKYERRWLLERYYQGHRGIEKLRRDVKRMRRVPRHLREFLKRCSIGADSVAEKILADELRRAGFQVQHNVLFAGYRYDLWLKKLGILIEVDGYEVHSDAKSFVKDRWKSNDGAGLGCVVLRFSAECVRFHLKQVVAKVKEIALWIRQGRPRRDEVGVKGNPVFNWHEGVRGVFI</sequence>
<reference evidence="3" key="1">
    <citation type="submission" date="2013-02" db="EMBL/GenBank/DDBJ databases">
        <title>The complete genome sequence of Corynebacterium casei LMG S-19264 (=DSM 44701).</title>
        <authorList>
            <person name="Ruckert C."/>
            <person name="Albersmeier A."/>
            <person name="Kalinowski J."/>
        </authorList>
    </citation>
    <scope>NUCLEOTIDE SEQUENCE [LARGE SCALE GENOMIC DNA]</scope>
    <source>
        <strain evidence="3">LMG S-19264</strain>
    </source>
</reference>
<dbReference type="Gene3D" id="3.40.960.10">
    <property type="entry name" value="VSR Endonuclease"/>
    <property type="match status" value="1"/>
</dbReference>
<dbReference type="EMBL" id="CP004350">
    <property type="protein sequence ID" value="AHI20376.1"/>
    <property type="molecule type" value="Genomic_DNA"/>
</dbReference>
<gene>
    <name evidence="2" type="ORF">CCASEI_09065</name>
</gene>
<evidence type="ECO:0000256" key="1">
    <source>
        <dbReference type="SAM" id="MobiDB-lite"/>
    </source>
</evidence>